<accession>A0A9P5A392</accession>
<dbReference type="EMBL" id="PVQB02001612">
    <property type="protein sequence ID" value="KAF4331596.1"/>
    <property type="molecule type" value="Genomic_DNA"/>
</dbReference>
<organism evidence="1 2">
    <name type="scientific">Fusarium beomiforme</name>
    <dbReference type="NCBI Taxonomy" id="44412"/>
    <lineage>
        <taxon>Eukaryota</taxon>
        <taxon>Fungi</taxon>
        <taxon>Dikarya</taxon>
        <taxon>Ascomycota</taxon>
        <taxon>Pezizomycotina</taxon>
        <taxon>Sordariomycetes</taxon>
        <taxon>Hypocreomycetidae</taxon>
        <taxon>Hypocreales</taxon>
        <taxon>Nectriaceae</taxon>
        <taxon>Fusarium</taxon>
        <taxon>Fusarium burgessii species complex</taxon>
    </lineage>
</organism>
<comment type="caution">
    <text evidence="1">The sequence shown here is derived from an EMBL/GenBank/DDBJ whole genome shotgun (WGS) entry which is preliminary data.</text>
</comment>
<evidence type="ECO:0008006" key="3">
    <source>
        <dbReference type="Google" id="ProtNLM"/>
    </source>
</evidence>
<sequence>VALSVLRKGVQRVGPLPIELPLVRDIGRGRSGTSRNTSPPRDVLHATLRDLWQSIKRDEDTLNQALLGMSERSKKVFFYVRASEYGDIVNKYITKEARKIMGNGKFKVDDLKKLKEVSLSWPKDPGIYAIVYNGFGGRKVKGVLHDTALYVGQTINFHSRRLAHEKHARNGKAGVHYGLASKAKKMMMVPLVIQIDSNVPENFLDSAKFTVICLFRSWYKVLFSPAGPSVVGSYNGDFTACLMFSRLMRQIRSRTG</sequence>
<reference evidence="1" key="1">
    <citation type="journal article" date="2017" name="Mycologia">
        <title>Fusarium algeriense, sp. nov., a novel toxigenic crown rot pathogen of durum wheat from Algeria is nested in the Fusarium burgessii species complex.</title>
        <authorList>
            <person name="Laraba I."/>
            <person name="Keddad A."/>
            <person name="Boureghda H."/>
            <person name="Abdallah N."/>
            <person name="Vaughan M.M."/>
            <person name="Proctor R.H."/>
            <person name="Busman M."/>
            <person name="O'Donnell K."/>
        </authorList>
    </citation>
    <scope>NUCLEOTIDE SEQUENCE</scope>
    <source>
        <strain evidence="1">NRRL 25174</strain>
    </source>
</reference>
<protein>
    <recommendedName>
        <fullName evidence="3">GIY-YIG domain-containing protein</fullName>
    </recommendedName>
</protein>
<dbReference type="Proteomes" id="UP000730481">
    <property type="component" value="Unassembled WGS sequence"/>
</dbReference>
<evidence type="ECO:0000313" key="1">
    <source>
        <dbReference type="EMBL" id="KAF4331596.1"/>
    </source>
</evidence>
<keyword evidence="2" id="KW-1185">Reference proteome</keyword>
<dbReference type="OrthoDB" id="5042350at2759"/>
<proteinExistence type="predicted"/>
<name>A0A9P5A392_9HYPO</name>
<feature type="non-terminal residue" evidence="1">
    <location>
        <position position="256"/>
    </location>
</feature>
<reference evidence="1" key="2">
    <citation type="submission" date="2020-02" db="EMBL/GenBank/DDBJ databases">
        <title>Identification and distribution of gene clusters putatively required for synthesis of sphingolipid metabolism inhibitors in phylogenetically diverse species of the filamentous fungus Fusarium.</title>
        <authorList>
            <person name="Kim H.-S."/>
            <person name="Busman M."/>
            <person name="Brown D.W."/>
            <person name="Divon H."/>
            <person name="Uhlig S."/>
            <person name="Proctor R.H."/>
        </authorList>
    </citation>
    <scope>NUCLEOTIDE SEQUENCE</scope>
    <source>
        <strain evidence="1">NRRL 25174</strain>
    </source>
</reference>
<gene>
    <name evidence="1" type="ORF">FBEOM_14650</name>
</gene>
<evidence type="ECO:0000313" key="2">
    <source>
        <dbReference type="Proteomes" id="UP000730481"/>
    </source>
</evidence>
<dbReference type="AlphaFoldDB" id="A0A9P5A392"/>